<sequence>MKPNQPRRRKVKGNQRVRFEKKQIGFLILVSTLLLAAVTNAKYVGQKHLGHVPQAYGVVIPSSEDLSKRAIQEINTIRKKYGKPQINYSSKAYALAMARAKDMNEYGYYDHMNPKTKTCADTMKFSYGFKNDDYLAENINTYVATGGDYGSIDVQTMSDSIDAWMESRGHRFNLLYDMHLAGAVACDKNKCVFLGLNHEQFGKGCYTAKEGRAHWEAAPPQQGEVTPQQSKYKLNR</sequence>
<proteinExistence type="predicted"/>
<dbReference type="InterPro" id="IPR035940">
    <property type="entry name" value="CAP_sf"/>
</dbReference>
<dbReference type="PANTHER" id="PTHR31157">
    <property type="entry name" value="SCP DOMAIN-CONTAINING PROTEIN"/>
    <property type="match status" value="1"/>
</dbReference>
<comment type="caution">
    <text evidence="3">The sequence shown here is derived from an EMBL/GenBank/DDBJ whole genome shotgun (WGS) entry which is preliminary data.</text>
</comment>
<gene>
    <name evidence="3" type="ORF">H6F41_16650</name>
</gene>
<evidence type="ECO:0000313" key="4">
    <source>
        <dbReference type="Proteomes" id="UP000642094"/>
    </source>
</evidence>
<evidence type="ECO:0000259" key="2">
    <source>
        <dbReference type="Pfam" id="PF00188"/>
    </source>
</evidence>
<dbReference type="InterPro" id="IPR014044">
    <property type="entry name" value="CAP_dom"/>
</dbReference>
<feature type="region of interest" description="Disordered" evidence="1">
    <location>
        <begin position="217"/>
        <end position="236"/>
    </location>
</feature>
<feature type="domain" description="SCP" evidence="2">
    <location>
        <begin position="72"/>
        <end position="188"/>
    </location>
</feature>
<evidence type="ECO:0000256" key="1">
    <source>
        <dbReference type="SAM" id="MobiDB-lite"/>
    </source>
</evidence>
<accession>A0ABR8A2G5</accession>
<dbReference type="PANTHER" id="PTHR31157:SF1">
    <property type="entry name" value="SCP DOMAIN-CONTAINING PROTEIN"/>
    <property type="match status" value="1"/>
</dbReference>
<dbReference type="Gene3D" id="3.40.33.10">
    <property type="entry name" value="CAP"/>
    <property type="match status" value="1"/>
</dbReference>
<evidence type="ECO:0000313" key="3">
    <source>
        <dbReference type="EMBL" id="MBD2189763.1"/>
    </source>
</evidence>
<dbReference type="CDD" id="cd05379">
    <property type="entry name" value="CAP_bacterial"/>
    <property type="match status" value="1"/>
</dbReference>
<dbReference type="RefSeq" id="WP_190404582.1">
    <property type="nucleotide sequence ID" value="NZ_JACJQB010000051.1"/>
</dbReference>
<dbReference type="SUPFAM" id="SSF55797">
    <property type="entry name" value="PR-1-like"/>
    <property type="match status" value="1"/>
</dbReference>
<feature type="compositionally biased region" description="Polar residues" evidence="1">
    <location>
        <begin position="223"/>
        <end position="236"/>
    </location>
</feature>
<dbReference type="EMBL" id="JACJQB010000051">
    <property type="protein sequence ID" value="MBD2189763.1"/>
    <property type="molecule type" value="Genomic_DNA"/>
</dbReference>
<protein>
    <recommendedName>
        <fullName evidence="2">SCP domain-containing protein</fullName>
    </recommendedName>
</protein>
<reference evidence="3 4" key="1">
    <citation type="journal article" date="2020" name="ISME J.">
        <title>Comparative genomics reveals insights into cyanobacterial evolution and habitat adaptation.</title>
        <authorList>
            <person name="Chen M.Y."/>
            <person name="Teng W.K."/>
            <person name="Zhao L."/>
            <person name="Hu C.X."/>
            <person name="Zhou Y.K."/>
            <person name="Han B.P."/>
            <person name="Song L.R."/>
            <person name="Shu W.S."/>
        </authorList>
    </citation>
    <scope>NUCLEOTIDE SEQUENCE [LARGE SCALE GENOMIC DNA]</scope>
    <source>
        <strain evidence="3 4">FACHB-723</strain>
    </source>
</reference>
<keyword evidence="4" id="KW-1185">Reference proteome</keyword>
<organism evidence="3 4">
    <name type="scientific">Pseudanabaena mucicola FACHB-723</name>
    <dbReference type="NCBI Taxonomy" id="2692860"/>
    <lineage>
        <taxon>Bacteria</taxon>
        <taxon>Bacillati</taxon>
        <taxon>Cyanobacteriota</taxon>
        <taxon>Cyanophyceae</taxon>
        <taxon>Pseudanabaenales</taxon>
        <taxon>Pseudanabaenaceae</taxon>
        <taxon>Pseudanabaena</taxon>
    </lineage>
</organism>
<dbReference type="Pfam" id="PF00188">
    <property type="entry name" value="CAP"/>
    <property type="match status" value="1"/>
</dbReference>
<dbReference type="Proteomes" id="UP000642094">
    <property type="component" value="Unassembled WGS sequence"/>
</dbReference>
<name>A0ABR8A2G5_9CYAN</name>